<gene>
    <name evidence="1" type="ORF">CCACVL1_05129</name>
</gene>
<keyword evidence="2" id="KW-1185">Reference proteome</keyword>
<dbReference type="OrthoDB" id="1731891at2759"/>
<reference evidence="1 2" key="1">
    <citation type="submission" date="2013-09" db="EMBL/GenBank/DDBJ databases">
        <title>Corchorus capsularis genome sequencing.</title>
        <authorList>
            <person name="Alam M."/>
            <person name="Haque M.S."/>
            <person name="Islam M.S."/>
            <person name="Emdad E.M."/>
            <person name="Islam M.M."/>
            <person name="Ahmed B."/>
            <person name="Halim A."/>
            <person name="Hossen Q.M.M."/>
            <person name="Hossain M.Z."/>
            <person name="Ahmed R."/>
            <person name="Khan M.M."/>
            <person name="Islam R."/>
            <person name="Rashid M.M."/>
            <person name="Khan S.A."/>
            <person name="Rahman M.S."/>
            <person name="Alam M."/>
        </authorList>
    </citation>
    <scope>NUCLEOTIDE SEQUENCE [LARGE SCALE GENOMIC DNA]</scope>
    <source>
        <strain evidence="2">cv. CVL-1</strain>
        <tissue evidence="1">Whole seedling</tissue>
    </source>
</reference>
<dbReference type="STRING" id="210143.A0A1R3JMN4"/>
<evidence type="ECO:0000313" key="1">
    <source>
        <dbReference type="EMBL" id="OMO95997.1"/>
    </source>
</evidence>
<proteinExistence type="predicted"/>
<accession>A0A1R3JMN4</accession>
<sequence length="54" mass="6395">VEVQVDRLNIVKANKMKELIFKRQNELEEIYKGIHMDVNSDTTRHILSNLVESR</sequence>
<dbReference type="AlphaFoldDB" id="A0A1R3JMN4"/>
<dbReference type="EMBL" id="AWWV01007534">
    <property type="protein sequence ID" value="OMO95997.1"/>
    <property type="molecule type" value="Genomic_DNA"/>
</dbReference>
<name>A0A1R3JMN4_COCAP</name>
<dbReference type="Proteomes" id="UP000188268">
    <property type="component" value="Unassembled WGS sequence"/>
</dbReference>
<protein>
    <submittedName>
        <fullName evidence="1">Uncharacterized protein</fullName>
    </submittedName>
</protein>
<comment type="caution">
    <text evidence="1">The sequence shown here is derived from an EMBL/GenBank/DDBJ whole genome shotgun (WGS) entry which is preliminary data.</text>
</comment>
<organism evidence="1 2">
    <name type="scientific">Corchorus capsularis</name>
    <name type="common">Jute</name>
    <dbReference type="NCBI Taxonomy" id="210143"/>
    <lineage>
        <taxon>Eukaryota</taxon>
        <taxon>Viridiplantae</taxon>
        <taxon>Streptophyta</taxon>
        <taxon>Embryophyta</taxon>
        <taxon>Tracheophyta</taxon>
        <taxon>Spermatophyta</taxon>
        <taxon>Magnoliopsida</taxon>
        <taxon>eudicotyledons</taxon>
        <taxon>Gunneridae</taxon>
        <taxon>Pentapetalae</taxon>
        <taxon>rosids</taxon>
        <taxon>malvids</taxon>
        <taxon>Malvales</taxon>
        <taxon>Malvaceae</taxon>
        <taxon>Grewioideae</taxon>
        <taxon>Apeibeae</taxon>
        <taxon>Corchorus</taxon>
    </lineage>
</organism>
<evidence type="ECO:0000313" key="2">
    <source>
        <dbReference type="Proteomes" id="UP000188268"/>
    </source>
</evidence>
<feature type="non-terminal residue" evidence="1">
    <location>
        <position position="1"/>
    </location>
</feature>
<feature type="non-terminal residue" evidence="1">
    <location>
        <position position="54"/>
    </location>
</feature>